<evidence type="ECO:0000256" key="3">
    <source>
        <dbReference type="ARBA" id="ARBA00022448"/>
    </source>
</evidence>
<protein>
    <submittedName>
        <fullName evidence="9">Unannotated protein</fullName>
    </submittedName>
</protein>
<comment type="similarity">
    <text evidence="2">Belongs to the autoinducer-2 exporter (AI-2E) (TC 2.A.86) family.</text>
</comment>
<evidence type="ECO:0000256" key="2">
    <source>
        <dbReference type="ARBA" id="ARBA00009773"/>
    </source>
</evidence>
<sequence length="263" mass="27809">MIPPLIKQVNSFINSAPQLVDSLRQNSNIAKFNDQFGLIDTLDKKLQEWIQNGKLVTSAFGGVLGVGKTVISGTISALTIIVLTLYFIASLPNVTEMAYRLVPASRRERVSRLSDAIIGRVGAFVGSQVIVATLAGIFVLVLSLILGLPYSAALGMIVLFCGLIPLVGHFLGISIVTIVALTQSPKTAVIAFLGYVIYVQVENYLITPRIMKKSLSIPGLVTIVAALLGTSLLGLVGGILAVPIAAAILLILDEVVYPNAAKS</sequence>
<keyword evidence="3" id="KW-0813">Transport</keyword>
<evidence type="ECO:0000256" key="4">
    <source>
        <dbReference type="ARBA" id="ARBA00022475"/>
    </source>
</evidence>
<evidence type="ECO:0000256" key="5">
    <source>
        <dbReference type="ARBA" id="ARBA00022692"/>
    </source>
</evidence>
<feature type="transmembrane region" description="Helical" evidence="8">
    <location>
        <begin position="129"/>
        <end position="150"/>
    </location>
</feature>
<feature type="transmembrane region" description="Helical" evidence="8">
    <location>
        <begin position="187"/>
        <end position="207"/>
    </location>
</feature>
<evidence type="ECO:0000256" key="7">
    <source>
        <dbReference type="ARBA" id="ARBA00023136"/>
    </source>
</evidence>
<feature type="transmembrane region" description="Helical" evidence="8">
    <location>
        <begin position="219"/>
        <end position="252"/>
    </location>
</feature>
<dbReference type="AlphaFoldDB" id="A0A6J6WTH6"/>
<keyword evidence="4" id="KW-1003">Cell membrane</keyword>
<comment type="subcellular location">
    <subcellularLocation>
        <location evidence="1">Cell membrane</location>
        <topology evidence="1">Multi-pass membrane protein</topology>
    </subcellularLocation>
</comment>
<dbReference type="GO" id="GO:0005886">
    <property type="term" value="C:plasma membrane"/>
    <property type="evidence" value="ECO:0007669"/>
    <property type="project" value="UniProtKB-SubCell"/>
</dbReference>
<name>A0A6J6WTH6_9ZZZZ</name>
<organism evidence="9">
    <name type="scientific">freshwater metagenome</name>
    <dbReference type="NCBI Taxonomy" id="449393"/>
    <lineage>
        <taxon>unclassified sequences</taxon>
        <taxon>metagenomes</taxon>
        <taxon>ecological metagenomes</taxon>
    </lineage>
</organism>
<dbReference type="PANTHER" id="PTHR21716:SF53">
    <property type="entry name" value="PERMEASE PERM-RELATED"/>
    <property type="match status" value="1"/>
</dbReference>
<keyword evidence="6 8" id="KW-1133">Transmembrane helix</keyword>
<dbReference type="EMBL" id="CAFAAE010000024">
    <property type="protein sequence ID" value="CAB4787369.1"/>
    <property type="molecule type" value="Genomic_DNA"/>
</dbReference>
<keyword evidence="5 8" id="KW-0812">Transmembrane</keyword>
<feature type="transmembrane region" description="Helical" evidence="8">
    <location>
        <begin position="70"/>
        <end position="89"/>
    </location>
</feature>
<evidence type="ECO:0000256" key="1">
    <source>
        <dbReference type="ARBA" id="ARBA00004651"/>
    </source>
</evidence>
<reference evidence="9" key="1">
    <citation type="submission" date="2020-05" db="EMBL/GenBank/DDBJ databases">
        <authorList>
            <person name="Chiriac C."/>
            <person name="Salcher M."/>
            <person name="Ghai R."/>
            <person name="Kavagutti S V."/>
        </authorList>
    </citation>
    <scope>NUCLEOTIDE SEQUENCE</scope>
</reference>
<keyword evidence="7 8" id="KW-0472">Membrane</keyword>
<gene>
    <name evidence="9" type="ORF">UFOPK2982_00303</name>
</gene>
<accession>A0A6J6WTH6</accession>
<dbReference type="Pfam" id="PF01594">
    <property type="entry name" value="AI-2E_transport"/>
    <property type="match status" value="1"/>
</dbReference>
<evidence type="ECO:0000313" key="9">
    <source>
        <dbReference type="EMBL" id="CAB4787369.1"/>
    </source>
</evidence>
<dbReference type="PANTHER" id="PTHR21716">
    <property type="entry name" value="TRANSMEMBRANE PROTEIN"/>
    <property type="match status" value="1"/>
</dbReference>
<dbReference type="GO" id="GO:0055085">
    <property type="term" value="P:transmembrane transport"/>
    <property type="evidence" value="ECO:0007669"/>
    <property type="project" value="TreeGrafter"/>
</dbReference>
<evidence type="ECO:0000256" key="6">
    <source>
        <dbReference type="ARBA" id="ARBA00022989"/>
    </source>
</evidence>
<feature type="transmembrane region" description="Helical" evidence="8">
    <location>
        <begin position="157"/>
        <end position="181"/>
    </location>
</feature>
<evidence type="ECO:0000256" key="8">
    <source>
        <dbReference type="SAM" id="Phobius"/>
    </source>
</evidence>
<proteinExistence type="inferred from homology"/>
<dbReference type="InterPro" id="IPR002549">
    <property type="entry name" value="AI-2E-like"/>
</dbReference>